<feature type="compositionally biased region" description="Basic and acidic residues" evidence="1">
    <location>
        <begin position="94"/>
        <end position="110"/>
    </location>
</feature>
<name>A0A2S3WR80_PSEPU</name>
<reference evidence="2 3" key="2">
    <citation type="submission" date="2018-03" db="EMBL/GenBank/DDBJ databases">
        <title>Draft genome of Pseudomonas putida strain KH-18-2.</title>
        <authorList>
            <person name="Yoshizawa S."/>
            <person name="Khan N.H."/>
            <person name="Nishimura M."/>
            <person name="Chiura H.X."/>
            <person name="Ogura Y."/>
            <person name="Hayashi T."/>
            <person name="Kogure K."/>
        </authorList>
    </citation>
    <scope>NUCLEOTIDE SEQUENCE [LARGE SCALE GENOMIC DNA]</scope>
    <source>
        <strain evidence="2 3">KH-18-2</strain>
    </source>
</reference>
<evidence type="ECO:0000256" key="1">
    <source>
        <dbReference type="SAM" id="MobiDB-lite"/>
    </source>
</evidence>
<organism evidence="2 3">
    <name type="scientific">Pseudomonas putida</name>
    <name type="common">Arthrobacter siderocapsulatus</name>
    <dbReference type="NCBI Taxonomy" id="303"/>
    <lineage>
        <taxon>Bacteria</taxon>
        <taxon>Pseudomonadati</taxon>
        <taxon>Pseudomonadota</taxon>
        <taxon>Gammaproteobacteria</taxon>
        <taxon>Pseudomonadales</taxon>
        <taxon>Pseudomonadaceae</taxon>
        <taxon>Pseudomonas</taxon>
    </lineage>
</organism>
<accession>A0A2S3WR80</accession>
<feature type="region of interest" description="Disordered" evidence="1">
    <location>
        <begin position="89"/>
        <end position="111"/>
    </location>
</feature>
<evidence type="ECO:0000313" key="3">
    <source>
        <dbReference type="Proteomes" id="UP000237378"/>
    </source>
</evidence>
<comment type="caution">
    <text evidence="2">The sequence shown here is derived from an EMBL/GenBank/DDBJ whole genome shotgun (WGS) entry which is preliminary data.</text>
</comment>
<dbReference type="AlphaFoldDB" id="A0A2S3WR80"/>
<dbReference type="EMBL" id="MING01000083">
    <property type="protein sequence ID" value="POG03524.1"/>
    <property type="molecule type" value="Genomic_DNA"/>
</dbReference>
<evidence type="ECO:0000313" key="2">
    <source>
        <dbReference type="EMBL" id="POG03524.1"/>
    </source>
</evidence>
<sequence length="250" mass="27937">MSKHAITEAAGITADEVLRIGKLYSSNELRGIQKKLTSASGDLHKLANGWKMGAGLLGSLGDLLSIEQRELLRSAAQLVDSIGHNVTHAKEKRVRSEKETKRRQDARDAQSKQLVARTFPLPTETHEELLETIKAALILNRARQFNTSYNPSEFNVYIRNELKTPARLHGHSVEQYRAGNVRSLRYFMISDLTSHLAYDDGSSVEERLRILQEKVAEAVGLAALTADERETLRLWQEALVPAADRQEGQA</sequence>
<dbReference type="RefSeq" id="WP_103469982.1">
    <property type="nucleotide sequence ID" value="NZ_JANHKY010000008.1"/>
</dbReference>
<gene>
    <name evidence="2" type="ORF">BGP82_19840</name>
</gene>
<protein>
    <submittedName>
        <fullName evidence="2">Uncharacterized protein</fullName>
    </submittedName>
</protein>
<proteinExistence type="predicted"/>
<reference evidence="2 3" key="1">
    <citation type="submission" date="2016-08" db="EMBL/GenBank/DDBJ databases">
        <authorList>
            <person name="Seilhamer J.J."/>
        </authorList>
    </citation>
    <scope>NUCLEOTIDE SEQUENCE [LARGE SCALE GENOMIC DNA]</scope>
    <source>
        <strain evidence="2 3">KH-18-2</strain>
    </source>
</reference>
<dbReference type="Proteomes" id="UP000237378">
    <property type="component" value="Unassembled WGS sequence"/>
</dbReference>